<name>A0A1U7LKT0_NEOID</name>
<evidence type="ECO:0000256" key="2">
    <source>
        <dbReference type="ARBA" id="ARBA00023315"/>
    </source>
</evidence>
<dbReference type="SUPFAM" id="SSF55729">
    <property type="entry name" value="Acyl-CoA N-acyltransferases (Nat)"/>
    <property type="match status" value="1"/>
</dbReference>
<dbReference type="AlphaFoldDB" id="A0A1U7LKT0"/>
<evidence type="ECO:0000256" key="1">
    <source>
        <dbReference type="ARBA" id="ARBA00022679"/>
    </source>
</evidence>
<dbReference type="CDD" id="cd04301">
    <property type="entry name" value="NAT_SF"/>
    <property type="match status" value="1"/>
</dbReference>
<evidence type="ECO:0000259" key="3">
    <source>
        <dbReference type="PROSITE" id="PS51186"/>
    </source>
</evidence>
<proteinExistence type="predicted"/>
<dbReference type="Gene3D" id="3.40.630.30">
    <property type="match status" value="1"/>
</dbReference>
<dbReference type="STRING" id="1198029.A0A1U7LKT0"/>
<dbReference type="EMBL" id="LXFE01002012">
    <property type="protein sequence ID" value="OLL23265.1"/>
    <property type="molecule type" value="Genomic_DNA"/>
</dbReference>
<dbReference type="GO" id="GO:0007064">
    <property type="term" value="P:mitotic sister chromatid cohesion"/>
    <property type="evidence" value="ECO:0007669"/>
    <property type="project" value="TreeGrafter"/>
</dbReference>
<accession>A0A1U7LKT0</accession>
<gene>
    <name evidence="4" type="ORF">NEOLI_000855</name>
</gene>
<dbReference type="Proteomes" id="UP000186594">
    <property type="component" value="Unassembled WGS sequence"/>
</dbReference>
<dbReference type="OrthoDB" id="47374at2759"/>
<dbReference type="PANTHER" id="PTHR42919">
    <property type="entry name" value="N-ALPHA-ACETYLTRANSFERASE"/>
    <property type="match status" value="1"/>
</dbReference>
<feature type="domain" description="N-acetyltransferase" evidence="3">
    <location>
        <begin position="8"/>
        <end position="147"/>
    </location>
</feature>
<dbReference type="Pfam" id="PF00583">
    <property type="entry name" value="Acetyltransf_1"/>
    <property type="match status" value="1"/>
</dbReference>
<comment type="caution">
    <text evidence="4">The sequence shown here is derived from an EMBL/GenBank/DDBJ whole genome shotgun (WGS) entry which is preliminary data.</text>
</comment>
<dbReference type="PANTHER" id="PTHR42919:SF8">
    <property type="entry name" value="N-ALPHA-ACETYLTRANSFERASE 50"/>
    <property type="match status" value="1"/>
</dbReference>
<dbReference type="OMA" id="ICCRLET"/>
<dbReference type="GO" id="GO:0031415">
    <property type="term" value="C:NatA complex"/>
    <property type="evidence" value="ECO:0007669"/>
    <property type="project" value="TreeGrafter"/>
</dbReference>
<dbReference type="GO" id="GO:0016747">
    <property type="term" value="F:acyltransferase activity, transferring groups other than amino-acyl groups"/>
    <property type="evidence" value="ECO:0007669"/>
    <property type="project" value="InterPro"/>
</dbReference>
<evidence type="ECO:0000313" key="5">
    <source>
        <dbReference type="Proteomes" id="UP000186594"/>
    </source>
</evidence>
<dbReference type="PROSITE" id="PS51186">
    <property type="entry name" value="GNAT"/>
    <property type="match status" value="1"/>
</dbReference>
<organism evidence="4 5">
    <name type="scientific">Neolecta irregularis (strain DAH-3)</name>
    <dbReference type="NCBI Taxonomy" id="1198029"/>
    <lineage>
        <taxon>Eukaryota</taxon>
        <taxon>Fungi</taxon>
        <taxon>Dikarya</taxon>
        <taxon>Ascomycota</taxon>
        <taxon>Taphrinomycotina</taxon>
        <taxon>Neolectales</taxon>
        <taxon>Neolectaceae</taxon>
        <taxon>Neolecta</taxon>
    </lineage>
</organism>
<sequence length="160" mass="18429">MSHPTLPLEFHELSSSLLPHLRSLNRILFPVKFPESYYNACLANPDNCILVCYHDRYIGVVHFTMLEDAVYINTVGVLASYRERGIGTQLLGIPISRAGDKTITLHVKSDDEDVIAWYTKRGFRQVERINNYYRRLGKDAVLLKWCRNSELGNRCDQPTN</sequence>
<dbReference type="InterPro" id="IPR051556">
    <property type="entry name" value="N-term/lysine_N-AcTrnsfr"/>
</dbReference>
<protein>
    <submittedName>
        <fullName evidence="4">Pre-mRNA-splicing factor cwf24</fullName>
    </submittedName>
</protein>
<dbReference type="InterPro" id="IPR016181">
    <property type="entry name" value="Acyl_CoA_acyltransferase"/>
</dbReference>
<dbReference type="InterPro" id="IPR000182">
    <property type="entry name" value="GNAT_dom"/>
</dbReference>
<keyword evidence="5" id="KW-1185">Reference proteome</keyword>
<keyword evidence="2" id="KW-0012">Acyltransferase</keyword>
<reference evidence="4 5" key="1">
    <citation type="submission" date="2016-04" db="EMBL/GenBank/DDBJ databases">
        <title>Evolutionary innovation and constraint leading to complex multicellularity in the Ascomycota.</title>
        <authorList>
            <person name="Cisse O."/>
            <person name="Nguyen A."/>
            <person name="Hewitt D.A."/>
            <person name="Jedd G."/>
            <person name="Stajich J.E."/>
        </authorList>
    </citation>
    <scope>NUCLEOTIDE SEQUENCE [LARGE SCALE GENOMIC DNA]</scope>
    <source>
        <strain evidence="4 5">DAH-3</strain>
    </source>
</reference>
<evidence type="ECO:0000313" key="4">
    <source>
        <dbReference type="EMBL" id="OLL23265.1"/>
    </source>
</evidence>
<keyword evidence="1" id="KW-0808">Transferase</keyword>